<dbReference type="GO" id="GO:0004791">
    <property type="term" value="F:thioredoxin-disulfide reductase (NADPH) activity"/>
    <property type="evidence" value="ECO:0007669"/>
    <property type="project" value="UniProtKB-EC"/>
</dbReference>
<gene>
    <name evidence="4" type="ORF">HNQ77_002086</name>
</gene>
<dbReference type="AlphaFoldDB" id="A0A841K1N1"/>
<dbReference type="Gene3D" id="2.60.120.10">
    <property type="entry name" value="Jelly Rolls"/>
    <property type="match status" value="1"/>
</dbReference>
<organism evidence="4 5">
    <name type="scientific">Silvibacterium bohemicum</name>
    <dbReference type="NCBI Taxonomy" id="1577686"/>
    <lineage>
        <taxon>Bacteria</taxon>
        <taxon>Pseudomonadati</taxon>
        <taxon>Acidobacteriota</taxon>
        <taxon>Terriglobia</taxon>
        <taxon>Terriglobales</taxon>
        <taxon>Acidobacteriaceae</taxon>
        <taxon>Silvibacterium</taxon>
    </lineage>
</organism>
<dbReference type="SUPFAM" id="SSF51206">
    <property type="entry name" value="cAMP-binding domain-like"/>
    <property type="match status" value="1"/>
</dbReference>
<dbReference type="EMBL" id="JACHEK010000004">
    <property type="protein sequence ID" value="MBB6144134.1"/>
    <property type="molecule type" value="Genomic_DNA"/>
</dbReference>
<feature type="domain" description="Cyclic nucleotide-binding" evidence="3">
    <location>
        <begin position="3"/>
        <end position="122"/>
    </location>
</feature>
<proteinExistence type="predicted"/>
<reference evidence="4 5" key="1">
    <citation type="submission" date="2020-08" db="EMBL/GenBank/DDBJ databases">
        <title>Genomic Encyclopedia of Type Strains, Phase IV (KMG-IV): sequencing the most valuable type-strain genomes for metagenomic binning, comparative biology and taxonomic classification.</title>
        <authorList>
            <person name="Goeker M."/>
        </authorList>
    </citation>
    <scope>NUCLEOTIDE SEQUENCE [LARGE SCALE GENOMIC DNA]</scope>
    <source>
        <strain evidence="4 5">DSM 103733</strain>
    </source>
</reference>
<dbReference type="Gene3D" id="3.50.50.60">
    <property type="entry name" value="FAD/NAD(P)-binding domain"/>
    <property type="match status" value="2"/>
</dbReference>
<dbReference type="PANTHER" id="PTHR48105">
    <property type="entry name" value="THIOREDOXIN REDUCTASE 1-RELATED-RELATED"/>
    <property type="match status" value="1"/>
</dbReference>
<dbReference type="SMART" id="SM00100">
    <property type="entry name" value="cNMP"/>
    <property type="match status" value="1"/>
</dbReference>
<dbReference type="InterPro" id="IPR000595">
    <property type="entry name" value="cNMP-bd_dom"/>
</dbReference>
<dbReference type="InterPro" id="IPR050097">
    <property type="entry name" value="Ferredoxin-NADP_redctase_2"/>
</dbReference>
<dbReference type="PRINTS" id="PR00368">
    <property type="entry name" value="FADPNR"/>
</dbReference>
<dbReference type="EC" id="1.8.1.9" evidence="4"/>
<dbReference type="Pfam" id="PF07992">
    <property type="entry name" value="Pyr_redox_2"/>
    <property type="match status" value="1"/>
</dbReference>
<protein>
    <submittedName>
        <fullName evidence="4">Thioredoxin reductase (NADPH)</fullName>
        <ecNumber evidence="4">1.8.1.9</ecNumber>
    </submittedName>
</protein>
<evidence type="ECO:0000259" key="3">
    <source>
        <dbReference type="PROSITE" id="PS50042"/>
    </source>
</evidence>
<dbReference type="CDD" id="cd00038">
    <property type="entry name" value="CAP_ED"/>
    <property type="match status" value="1"/>
</dbReference>
<dbReference type="OrthoDB" id="9806179at2"/>
<keyword evidence="5" id="KW-1185">Reference proteome</keyword>
<dbReference type="Gene3D" id="3.40.30.10">
    <property type="entry name" value="Glutaredoxin"/>
    <property type="match status" value="1"/>
</dbReference>
<keyword evidence="1" id="KW-0285">Flavoprotein</keyword>
<dbReference type="InterPro" id="IPR036188">
    <property type="entry name" value="FAD/NAD-bd_sf"/>
</dbReference>
<evidence type="ECO:0000313" key="4">
    <source>
        <dbReference type="EMBL" id="MBB6144134.1"/>
    </source>
</evidence>
<dbReference type="Proteomes" id="UP000538666">
    <property type="component" value="Unassembled WGS sequence"/>
</dbReference>
<keyword evidence="2 4" id="KW-0560">Oxidoreductase</keyword>
<evidence type="ECO:0000256" key="1">
    <source>
        <dbReference type="ARBA" id="ARBA00022630"/>
    </source>
</evidence>
<sequence>MSYAPILTEQQIERIRYFATPRPIEAGQILYEPGFETPPVYVVLSGEIRILAIGGGQESTITSYKAGQFSGELLMIAGRKSIYRCQAIESGNVLEMQAHDLRTLIAKDAELSDIFMNAFLARRLSLKNAGHGNVVVLGSRYSADTLALREFLTRDGHPFAYFDLDSDQATQELLDRFGVGVADIPVVICNNTLVLRNPSLNQLADSLGFNCHIDDSHVRDLVIVGAGPAGLAAAVYAASEGLDVLVLEKSAPGGQAASSSKIENYLGFPTGLSGQELADRAIAQSEKFGAQIMVAHSALRLECDQRPYKVTLDDGSAMRTRTIVLAIGAEYNKPSIPGLERFTGKGIYYNATYMEAQLCVGEEVVVIGGGNSAGQAAVFLSQNTRGVHMLVRSKSLTDTMSRYLIQRIEENPSIHLHFANELTCLEGDGHLEKVSWVDRNSGQSTTRPIRHVFVMTGASPKTDWLSGCVSLDSKGFVLTGRDLENSEPPVPWPLSRRPLMLETSLPGVFVVGDARSGNVKRVASAVGEGSIVVHMVHQTLAES</sequence>
<dbReference type="InterPro" id="IPR023753">
    <property type="entry name" value="FAD/NAD-binding_dom"/>
</dbReference>
<dbReference type="PRINTS" id="PR00469">
    <property type="entry name" value="PNDRDTASEII"/>
</dbReference>
<dbReference type="SUPFAM" id="SSF51905">
    <property type="entry name" value="FAD/NAD(P)-binding domain"/>
    <property type="match status" value="1"/>
</dbReference>
<accession>A0A841K1N1</accession>
<dbReference type="RefSeq" id="WP_050059194.1">
    <property type="nucleotide sequence ID" value="NZ_JACHEK010000004.1"/>
</dbReference>
<dbReference type="Pfam" id="PF00027">
    <property type="entry name" value="cNMP_binding"/>
    <property type="match status" value="1"/>
</dbReference>
<evidence type="ECO:0000313" key="5">
    <source>
        <dbReference type="Proteomes" id="UP000538666"/>
    </source>
</evidence>
<comment type="caution">
    <text evidence="4">The sequence shown here is derived from an EMBL/GenBank/DDBJ whole genome shotgun (WGS) entry which is preliminary data.</text>
</comment>
<dbReference type="InterPro" id="IPR018490">
    <property type="entry name" value="cNMP-bd_dom_sf"/>
</dbReference>
<name>A0A841K1N1_9BACT</name>
<dbReference type="InterPro" id="IPR014710">
    <property type="entry name" value="RmlC-like_jellyroll"/>
</dbReference>
<dbReference type="PROSITE" id="PS50042">
    <property type="entry name" value="CNMP_BINDING_3"/>
    <property type="match status" value="1"/>
</dbReference>
<evidence type="ECO:0000256" key="2">
    <source>
        <dbReference type="ARBA" id="ARBA00023002"/>
    </source>
</evidence>